<dbReference type="PANTHER" id="PTHR33546">
    <property type="entry name" value="LARGE, MULTIFUNCTIONAL SECRETED PROTEIN-RELATED"/>
    <property type="match status" value="1"/>
</dbReference>
<dbReference type="InterPro" id="IPR012938">
    <property type="entry name" value="Glc/Sorbosone_DH"/>
</dbReference>
<proteinExistence type="predicted"/>
<dbReference type="KEGG" id="pbf:CFX0092_B0411"/>
<evidence type="ECO:0000313" key="4">
    <source>
        <dbReference type="Proteomes" id="UP000215027"/>
    </source>
</evidence>
<dbReference type="Proteomes" id="UP000215027">
    <property type="component" value="Chromosome II"/>
</dbReference>
<dbReference type="Pfam" id="PF07995">
    <property type="entry name" value="GSDH"/>
    <property type="match status" value="1"/>
</dbReference>
<dbReference type="OrthoDB" id="9770043at2"/>
<name>A0A160T9J4_9CHLR</name>
<evidence type="ECO:0000259" key="2">
    <source>
        <dbReference type="Pfam" id="PF07995"/>
    </source>
</evidence>
<organism evidence="3 4">
    <name type="scientific">Candidatus Promineifilum breve</name>
    <dbReference type="NCBI Taxonomy" id="1806508"/>
    <lineage>
        <taxon>Bacteria</taxon>
        <taxon>Bacillati</taxon>
        <taxon>Chloroflexota</taxon>
        <taxon>Ardenticatenia</taxon>
        <taxon>Candidatus Promineifilales</taxon>
        <taxon>Candidatus Promineifilaceae</taxon>
        <taxon>Candidatus Promineifilum</taxon>
    </lineage>
</organism>
<dbReference type="PANTHER" id="PTHR33546:SF1">
    <property type="entry name" value="LARGE, MULTIFUNCTIONAL SECRETED PROTEIN"/>
    <property type="match status" value="1"/>
</dbReference>
<gene>
    <name evidence="3" type="ORF">CFX0092_B0411</name>
</gene>
<dbReference type="Gene3D" id="2.120.10.30">
    <property type="entry name" value="TolB, C-terminal domain"/>
    <property type="match status" value="1"/>
</dbReference>
<dbReference type="InterPro" id="IPR011042">
    <property type="entry name" value="6-blade_b-propeller_TolB-like"/>
</dbReference>
<dbReference type="InterPro" id="IPR011041">
    <property type="entry name" value="Quinoprot_gluc/sorb_DH_b-prop"/>
</dbReference>
<sequence>MSTKPNNLVPGHSARLMGVALLSIVLFIAAGCGSSAPPAAIEPTAADTTAEQPAAGQPAADQPTTASDLPFLGELPATAVQATQAPAASATPAATPTAQATATAEGGVVAVAPVALEVDRSATPAPFDGITQPRYEKSECSDKYPCNDDVAGWEARIQVPAGFAATYYARVEGQPNVITFGPDGLLYVATMAGEIFTIEAGGEPQLYSDGFLAPAGLTFQPGTARLYVASRLIDLNVDGEARLAVVEDGVVTDLITGIPCCYTAMHSANGIAFGPDGFGYMAVGARADHGEILAGPNTGEQDELHPWEASILRFSPDGTTVETYARGLRNNYDIAWDADGNLFGTDNMPDFGPPEEFNLIVPGGEHGYPWYDCAVCFPAPADVDIVEPLHTFVPHASPTGITAYLDDAFPGFYNSLFVTLWSAFPEAQRVEWFSPGGEETATFATGFAAPIDLTVGPDGALYVADWATGIIFRIAYMGE</sequence>
<feature type="compositionally biased region" description="Low complexity" evidence="1">
    <location>
        <begin position="48"/>
        <end position="66"/>
    </location>
</feature>
<dbReference type="EMBL" id="LN890656">
    <property type="protein sequence ID" value="CUS05945.1"/>
    <property type="molecule type" value="Genomic_DNA"/>
</dbReference>
<dbReference type="PROSITE" id="PS51257">
    <property type="entry name" value="PROKAR_LIPOPROTEIN"/>
    <property type="match status" value="1"/>
</dbReference>
<dbReference type="AlphaFoldDB" id="A0A160T9J4"/>
<feature type="domain" description="Glucose/Sorbosone dehydrogenase" evidence="2">
    <location>
        <begin position="255"/>
        <end position="464"/>
    </location>
</feature>
<keyword evidence="4" id="KW-1185">Reference proteome</keyword>
<protein>
    <recommendedName>
        <fullName evidence="2">Glucose/Sorbosone dehydrogenase domain-containing protein</fullName>
    </recommendedName>
</protein>
<reference evidence="3" key="1">
    <citation type="submission" date="2016-01" db="EMBL/GenBank/DDBJ databases">
        <authorList>
            <person name="Mcilroy J.S."/>
            <person name="Karst M S."/>
            <person name="Albertsen M."/>
        </authorList>
    </citation>
    <scope>NUCLEOTIDE SEQUENCE</scope>
    <source>
        <strain evidence="3">Cfx-K</strain>
    </source>
</reference>
<accession>A0A160T9J4</accession>
<feature type="region of interest" description="Disordered" evidence="1">
    <location>
        <begin position="40"/>
        <end position="70"/>
    </location>
</feature>
<dbReference type="SUPFAM" id="SSF50952">
    <property type="entry name" value="Soluble quinoprotein glucose dehydrogenase"/>
    <property type="match status" value="1"/>
</dbReference>
<evidence type="ECO:0000256" key="1">
    <source>
        <dbReference type="SAM" id="MobiDB-lite"/>
    </source>
</evidence>
<evidence type="ECO:0000313" key="3">
    <source>
        <dbReference type="EMBL" id="CUS05945.1"/>
    </source>
</evidence>
<dbReference type="RefSeq" id="WP_157913343.1">
    <property type="nucleotide sequence ID" value="NZ_LN890656.1"/>
</dbReference>